<evidence type="ECO:0000259" key="3">
    <source>
        <dbReference type="Pfam" id="PF00350"/>
    </source>
</evidence>
<dbReference type="Pfam" id="PF00350">
    <property type="entry name" value="Dynamin_N"/>
    <property type="match status" value="1"/>
</dbReference>
<dbReference type="AlphaFoldDB" id="A0A517R650"/>
<dbReference type="Gene3D" id="3.40.50.300">
    <property type="entry name" value="P-loop containing nucleotide triphosphate hydrolases"/>
    <property type="match status" value="1"/>
</dbReference>
<reference evidence="4 5" key="1">
    <citation type="submission" date="2019-02" db="EMBL/GenBank/DDBJ databases">
        <title>Deep-cultivation of Planctomycetes and their phenomic and genomic characterization uncovers novel biology.</title>
        <authorList>
            <person name="Wiegand S."/>
            <person name="Jogler M."/>
            <person name="Boedeker C."/>
            <person name="Pinto D."/>
            <person name="Vollmers J."/>
            <person name="Rivas-Marin E."/>
            <person name="Kohn T."/>
            <person name="Peeters S.H."/>
            <person name="Heuer A."/>
            <person name="Rast P."/>
            <person name="Oberbeckmann S."/>
            <person name="Bunk B."/>
            <person name="Jeske O."/>
            <person name="Meyerdierks A."/>
            <person name="Storesund J.E."/>
            <person name="Kallscheuer N."/>
            <person name="Luecker S."/>
            <person name="Lage O.M."/>
            <person name="Pohl T."/>
            <person name="Merkel B.J."/>
            <person name="Hornburger P."/>
            <person name="Mueller R.-W."/>
            <person name="Bruemmer F."/>
            <person name="Labrenz M."/>
            <person name="Spormann A.M."/>
            <person name="Op den Camp H."/>
            <person name="Overmann J."/>
            <person name="Amann R."/>
            <person name="Jetten M.S.M."/>
            <person name="Mascher T."/>
            <person name="Medema M.H."/>
            <person name="Devos D.P."/>
            <person name="Kaster A.-K."/>
            <person name="Ovreas L."/>
            <person name="Rohde M."/>
            <person name="Galperin M.Y."/>
            <person name="Jogler C."/>
        </authorList>
    </citation>
    <scope>NUCLEOTIDE SEQUENCE [LARGE SCALE GENOMIC DNA]</scope>
    <source>
        <strain evidence="4 5">Pan189</strain>
    </source>
</reference>
<dbReference type="CDD" id="cd00882">
    <property type="entry name" value="Ras_like_GTPase"/>
    <property type="match status" value="1"/>
</dbReference>
<dbReference type="InterPro" id="IPR045063">
    <property type="entry name" value="Dynamin_N"/>
</dbReference>
<feature type="transmembrane region" description="Helical" evidence="2">
    <location>
        <begin position="512"/>
        <end position="533"/>
    </location>
</feature>
<feature type="domain" description="Dynamin N-terminal" evidence="3">
    <location>
        <begin position="62"/>
        <end position="101"/>
    </location>
</feature>
<evidence type="ECO:0000256" key="2">
    <source>
        <dbReference type="SAM" id="Phobius"/>
    </source>
</evidence>
<dbReference type="InterPro" id="IPR027417">
    <property type="entry name" value="P-loop_NTPase"/>
</dbReference>
<keyword evidence="5" id="KW-1185">Reference proteome</keyword>
<dbReference type="EMBL" id="CP036268">
    <property type="protein sequence ID" value="QDT39376.1"/>
    <property type="molecule type" value="Genomic_DNA"/>
</dbReference>
<keyword evidence="2" id="KW-0472">Membrane</keyword>
<sequence length="628" mass="70264">MGSDDIEEIEFMGRVDRLFDRVTTWANASTTWEPLSETQAVVRRTLDRVGHLRDRETVPLIVATFGGTGTGKSSLVNALVGETVTPTGRERPTTRRPTLLIHETVEVDALDLPLEHVAVVRSDDPMLQNYAVLDCPDPDSGAEDDDGGNLERLRQMLPYCDVLIYTTTQQKYRSNRVLDELKDAAEGVRLIYVQTHAGVDSDIRDDLKAQLSGEYEVPEVFFVDSLESLARSRADEPPTGDFARLIDTLYQELSQRSRGRIRQVNQFALLSSALSRGYTELSRDRSALNELAEACRQQQERISRVMTDRLKKELTDSRALWERRLLSAVADRWGASPFSGVLRLFSGLGNLLTSMTLFRAHNSAQVALIGAMQGGRWLKARQSEKTAEEQTAKAFASTVDEDLLLEARFVLDQAVRKAKFDPQILAGSSSDELRQTAGSVEQDFFVEARRRVEESIDRLAAANSRWFVRMRFEFALAAYLAFVVYRVGKNFFWDSFFGPWVAASEPEPLLTADFYISAGVFLLLWAWFLVTMFTRRLRRGLKREIADLATNLTARKIPSHLYPKVSSAIDDAQQRVLELQTLSDRTNALAASISSKTTLGGKRPAPPTGAEKQPTTQGSPAVVSIVEE</sequence>
<organism evidence="4 5">
    <name type="scientific">Stratiformator vulcanicus</name>
    <dbReference type="NCBI Taxonomy" id="2527980"/>
    <lineage>
        <taxon>Bacteria</taxon>
        <taxon>Pseudomonadati</taxon>
        <taxon>Planctomycetota</taxon>
        <taxon>Planctomycetia</taxon>
        <taxon>Planctomycetales</taxon>
        <taxon>Planctomycetaceae</taxon>
        <taxon>Stratiformator</taxon>
    </lineage>
</organism>
<dbReference type="KEGG" id="svp:Pan189_37830"/>
<name>A0A517R650_9PLAN</name>
<gene>
    <name evidence="4" type="ORF">Pan189_37830</name>
</gene>
<keyword evidence="2" id="KW-1133">Transmembrane helix</keyword>
<protein>
    <submittedName>
        <fullName evidence="4">Dynamin family protein</fullName>
    </submittedName>
</protein>
<dbReference type="SUPFAM" id="SSF52540">
    <property type="entry name" value="P-loop containing nucleoside triphosphate hydrolases"/>
    <property type="match status" value="1"/>
</dbReference>
<dbReference type="Proteomes" id="UP000317318">
    <property type="component" value="Chromosome"/>
</dbReference>
<evidence type="ECO:0000313" key="4">
    <source>
        <dbReference type="EMBL" id="QDT39376.1"/>
    </source>
</evidence>
<evidence type="ECO:0000313" key="5">
    <source>
        <dbReference type="Proteomes" id="UP000317318"/>
    </source>
</evidence>
<dbReference type="OrthoDB" id="238366at2"/>
<keyword evidence="2" id="KW-0812">Transmembrane</keyword>
<accession>A0A517R650</accession>
<feature type="region of interest" description="Disordered" evidence="1">
    <location>
        <begin position="593"/>
        <end position="628"/>
    </location>
</feature>
<dbReference type="RefSeq" id="WP_145365514.1">
    <property type="nucleotide sequence ID" value="NZ_CP036268.1"/>
</dbReference>
<proteinExistence type="predicted"/>
<evidence type="ECO:0000256" key="1">
    <source>
        <dbReference type="SAM" id="MobiDB-lite"/>
    </source>
</evidence>